<dbReference type="Pfam" id="PF07238">
    <property type="entry name" value="PilZ"/>
    <property type="match status" value="1"/>
</dbReference>
<proteinExistence type="predicted"/>
<evidence type="ECO:0000259" key="1">
    <source>
        <dbReference type="Pfam" id="PF07238"/>
    </source>
</evidence>
<dbReference type="AlphaFoldDB" id="A0A917Z054"/>
<feature type="domain" description="PilZ" evidence="1">
    <location>
        <begin position="45"/>
        <end position="116"/>
    </location>
</feature>
<sequence>MSQPSHSRLHRRWYLGREDLPTEQQSGGVAVTLYRNLFFPWPLCKAIVKDVSLGGAGALVPVDKNVPGKVKVVFAEGMSLTAKIVHRQPISEKLLFLGLDWSKEPDSKRRALLNLLMNRKYKPANKPQAEEVEVHE</sequence>
<accession>A0A917Z054</accession>
<dbReference type="EMBL" id="BMLS01000003">
    <property type="protein sequence ID" value="GGO69364.1"/>
    <property type="molecule type" value="Genomic_DNA"/>
</dbReference>
<dbReference type="InterPro" id="IPR009875">
    <property type="entry name" value="PilZ_domain"/>
</dbReference>
<keyword evidence="3" id="KW-1185">Reference proteome</keyword>
<dbReference type="Proteomes" id="UP000606935">
    <property type="component" value="Unassembled WGS sequence"/>
</dbReference>
<evidence type="ECO:0000313" key="2">
    <source>
        <dbReference type="EMBL" id="GGO69364.1"/>
    </source>
</evidence>
<dbReference type="RefSeq" id="WP_188694272.1">
    <property type="nucleotide sequence ID" value="NZ_BMLS01000003.1"/>
</dbReference>
<dbReference type="GO" id="GO:0035438">
    <property type="term" value="F:cyclic-di-GMP binding"/>
    <property type="evidence" value="ECO:0007669"/>
    <property type="project" value="InterPro"/>
</dbReference>
<reference evidence="2" key="1">
    <citation type="journal article" date="2014" name="Int. J. Syst. Evol. Microbiol.">
        <title>Complete genome sequence of Corynebacterium casei LMG S-19264T (=DSM 44701T), isolated from a smear-ripened cheese.</title>
        <authorList>
            <consortium name="US DOE Joint Genome Institute (JGI-PGF)"/>
            <person name="Walter F."/>
            <person name="Albersmeier A."/>
            <person name="Kalinowski J."/>
            <person name="Ruckert C."/>
        </authorList>
    </citation>
    <scope>NUCLEOTIDE SEQUENCE</scope>
    <source>
        <strain evidence="2">CGMCC 1.7086</strain>
    </source>
</reference>
<gene>
    <name evidence="2" type="ORF">GCM10010982_20350</name>
</gene>
<organism evidence="2 3">
    <name type="scientific">Bowmanella pacifica</name>
    <dbReference type="NCBI Taxonomy" id="502051"/>
    <lineage>
        <taxon>Bacteria</taxon>
        <taxon>Pseudomonadati</taxon>
        <taxon>Pseudomonadota</taxon>
        <taxon>Gammaproteobacteria</taxon>
        <taxon>Alteromonadales</taxon>
        <taxon>Alteromonadaceae</taxon>
        <taxon>Bowmanella</taxon>
    </lineage>
</organism>
<name>A0A917Z054_9ALTE</name>
<reference evidence="2" key="2">
    <citation type="submission" date="2020-09" db="EMBL/GenBank/DDBJ databases">
        <authorList>
            <person name="Sun Q."/>
            <person name="Zhou Y."/>
        </authorList>
    </citation>
    <scope>NUCLEOTIDE SEQUENCE</scope>
    <source>
        <strain evidence="2">CGMCC 1.7086</strain>
    </source>
</reference>
<comment type="caution">
    <text evidence="2">The sequence shown here is derived from an EMBL/GenBank/DDBJ whole genome shotgun (WGS) entry which is preliminary data.</text>
</comment>
<evidence type="ECO:0000313" key="3">
    <source>
        <dbReference type="Proteomes" id="UP000606935"/>
    </source>
</evidence>
<protein>
    <recommendedName>
        <fullName evidence="1">PilZ domain-containing protein</fullName>
    </recommendedName>
</protein>